<dbReference type="InterPro" id="IPR021133">
    <property type="entry name" value="HEAT_type_2"/>
</dbReference>
<sequence length="681" mass="76848">MGKQRQKKKSSRRRINPIQRRGVQAGINEANANIPVPTGEQVAPVVERLSSENPTERAWAAACISNLILANASTRKLLLSKGIVPILIQRLSDPQQEVRDESLGALRNIASVDNTVAKEYYTRNIMEPLSALLPQITHTIDLVLKRAPLEDEGDGDRRKSIWDVTENFIYIIWCICEASDKYIKAINRMNIVTFLSSFLLSGEQCPTRVIIAAGQCLNTLTDDNKDLLIEFQNHPEYTQSLLNIINHQNDNTLIQVLACAILMNVRDVVRLSSSWDDEQQDMGELNKLLVPVLIKALDYDIQDAATNTISAVQSGNVHTQDESNEITPKPKQPLTNEEIYVQGVEDRLSITQLALELLADICVQDDDLDDGFQESDQVMQDDEDNMEQQPDETDNDNEDDIDPAIFNNSIQEDEALQSNPVLHAYIHQIFPQLIRLATATPISYHQTNLCPTVSHHLVITHQRSLECLNNFLLAMHDVGSKYWFKHHKQDAVQLWRWLFDIANSVAAANTEEWARNAILEVVIGCLWALGRGITQDIPLDHMDVGALCGTYEMIPLETMRVKIVGCLGPIAMRSGDVETNKTIGVFVMKLLESKATEASVVVEALNLLFDVYSDCAFDYDFPVFVQGGFLNGLKQVVPRVRSMVKAIDRRKDFDLRMRADEAFDNLNAFIKYKRIENNKRK</sequence>
<dbReference type="PROSITE" id="PS50176">
    <property type="entry name" value="ARM_REPEAT"/>
    <property type="match status" value="1"/>
</dbReference>
<dbReference type="EMBL" id="JAAECE010000010">
    <property type="protein sequence ID" value="KAF1797153.1"/>
    <property type="molecule type" value="Genomic_DNA"/>
</dbReference>
<proteinExistence type="inferred from homology"/>
<name>A0A8H4B7K3_MUCCL</name>
<dbReference type="GO" id="GO:0006606">
    <property type="term" value="P:protein import into nucleus"/>
    <property type="evidence" value="ECO:0007669"/>
    <property type="project" value="TreeGrafter"/>
</dbReference>
<dbReference type="SMART" id="SM00185">
    <property type="entry name" value="ARM"/>
    <property type="match status" value="2"/>
</dbReference>
<evidence type="ECO:0000256" key="4">
    <source>
        <dbReference type="SAM" id="MobiDB-lite"/>
    </source>
</evidence>
<evidence type="ECO:0000313" key="7">
    <source>
        <dbReference type="Proteomes" id="UP000469890"/>
    </source>
</evidence>
<dbReference type="InterPro" id="IPR016024">
    <property type="entry name" value="ARM-type_fold"/>
</dbReference>
<dbReference type="InterPro" id="IPR011989">
    <property type="entry name" value="ARM-like"/>
</dbReference>
<dbReference type="AlphaFoldDB" id="A0A8H4B7K3"/>
<feature type="domain" description="SYO1-like TPR repeats" evidence="5">
    <location>
        <begin position="443"/>
        <end position="674"/>
    </location>
</feature>
<protein>
    <submittedName>
        <fullName evidence="6">Armadillo-type protein</fullName>
    </submittedName>
</protein>
<dbReference type="InterPro" id="IPR000225">
    <property type="entry name" value="Armadillo"/>
</dbReference>
<evidence type="ECO:0000256" key="3">
    <source>
        <dbReference type="PROSITE-ProRule" id="PRU00259"/>
    </source>
</evidence>
<organism evidence="6 7">
    <name type="scientific">Mucor circinelloides f. lusitanicus</name>
    <name type="common">Mucor racemosus var. lusitanicus</name>
    <dbReference type="NCBI Taxonomy" id="29924"/>
    <lineage>
        <taxon>Eukaryota</taxon>
        <taxon>Fungi</taxon>
        <taxon>Fungi incertae sedis</taxon>
        <taxon>Mucoromycota</taxon>
        <taxon>Mucoromycotina</taxon>
        <taxon>Mucoromycetes</taxon>
        <taxon>Mucorales</taxon>
        <taxon>Mucorineae</taxon>
        <taxon>Mucoraceae</taxon>
        <taxon>Mucor</taxon>
    </lineage>
</organism>
<dbReference type="InterPro" id="IPR057990">
    <property type="entry name" value="TPR_SYO1"/>
</dbReference>
<accession>A0A8H4B7K3</accession>
<evidence type="ECO:0000313" key="6">
    <source>
        <dbReference type="EMBL" id="KAF1797153.1"/>
    </source>
</evidence>
<feature type="compositionally biased region" description="Acidic residues" evidence="4">
    <location>
        <begin position="382"/>
        <end position="402"/>
    </location>
</feature>
<dbReference type="CDD" id="cd13394">
    <property type="entry name" value="Syo1_like"/>
    <property type="match status" value="1"/>
</dbReference>
<gene>
    <name evidence="6" type="ORF">FB192DRAFT_1335645</name>
</gene>
<dbReference type="Pfam" id="PF00514">
    <property type="entry name" value="Arm"/>
    <property type="match status" value="1"/>
</dbReference>
<dbReference type="GO" id="GO:0042273">
    <property type="term" value="P:ribosomal large subunit biogenesis"/>
    <property type="evidence" value="ECO:0007669"/>
    <property type="project" value="TreeGrafter"/>
</dbReference>
<feature type="region of interest" description="Disordered" evidence="4">
    <location>
        <begin position="382"/>
        <end position="403"/>
    </location>
</feature>
<dbReference type="InterPro" id="IPR052616">
    <property type="entry name" value="SYO1-like"/>
</dbReference>
<comment type="similarity">
    <text evidence="1">Belongs to the nuclear import and ribosome assembly adapter family.</text>
</comment>
<feature type="repeat" description="ARM" evidence="3">
    <location>
        <begin position="82"/>
        <end position="110"/>
    </location>
</feature>
<reference evidence="6 7" key="1">
    <citation type="submission" date="2019-09" db="EMBL/GenBank/DDBJ databases">
        <authorList>
            <consortium name="DOE Joint Genome Institute"/>
            <person name="Mondo S.J."/>
            <person name="Navarro-Mendoza M.I."/>
            <person name="Perez-Arques C."/>
            <person name="Panchal S."/>
            <person name="Nicolas F.E."/>
            <person name="Ganguly P."/>
            <person name="Pangilinan J."/>
            <person name="Grigoriev I."/>
            <person name="Heitman J."/>
            <person name="Sanya K."/>
            <person name="Garre V."/>
        </authorList>
    </citation>
    <scope>NUCLEOTIDE SEQUENCE [LARGE SCALE GENOMIC DNA]</scope>
    <source>
        <strain evidence="6 7">MU402</strain>
    </source>
</reference>
<dbReference type="GO" id="GO:0051082">
    <property type="term" value="F:unfolded protein binding"/>
    <property type="evidence" value="ECO:0007669"/>
    <property type="project" value="TreeGrafter"/>
</dbReference>
<feature type="repeat" description="HEAT" evidence="2">
    <location>
        <begin position="83"/>
        <end position="121"/>
    </location>
</feature>
<dbReference type="Pfam" id="PF25567">
    <property type="entry name" value="TPR_SYO1"/>
    <property type="match status" value="1"/>
</dbReference>
<dbReference type="PANTHER" id="PTHR13347">
    <property type="entry name" value="HEAT REPEAT-CONTAINING PROTEIN 3"/>
    <property type="match status" value="1"/>
</dbReference>
<dbReference type="PROSITE" id="PS50077">
    <property type="entry name" value="HEAT_REPEAT"/>
    <property type="match status" value="1"/>
</dbReference>
<dbReference type="Proteomes" id="UP000469890">
    <property type="component" value="Unassembled WGS sequence"/>
</dbReference>
<evidence type="ECO:0000256" key="1">
    <source>
        <dbReference type="ARBA" id="ARBA00049983"/>
    </source>
</evidence>
<evidence type="ECO:0000259" key="5">
    <source>
        <dbReference type="Pfam" id="PF25567"/>
    </source>
</evidence>
<dbReference type="PANTHER" id="PTHR13347:SF1">
    <property type="entry name" value="HEAT REPEAT-CONTAINING PROTEIN 3"/>
    <property type="match status" value="1"/>
</dbReference>
<dbReference type="Gene3D" id="1.25.10.10">
    <property type="entry name" value="Leucine-rich Repeat Variant"/>
    <property type="match status" value="1"/>
</dbReference>
<dbReference type="SUPFAM" id="SSF48371">
    <property type="entry name" value="ARM repeat"/>
    <property type="match status" value="1"/>
</dbReference>
<evidence type="ECO:0000256" key="2">
    <source>
        <dbReference type="PROSITE-ProRule" id="PRU00103"/>
    </source>
</evidence>
<comment type="caution">
    <text evidence="6">The sequence shown here is derived from an EMBL/GenBank/DDBJ whole genome shotgun (WGS) entry which is preliminary data.</text>
</comment>